<dbReference type="OrthoDB" id="9131762at2"/>
<sequence>MPVTSHNVVVHRLVKEQHQPIQPSQMRDAVLDRGNEYVQKLIDSLLAVYGTRYNTAQYGVFDEGSGRGTFPDAFQHYAEQAIPDADEFLALSRAAMDRLYQQASQLSSASGGYMVFADYKGSGGRQFLVAMVKARPGLTLTEAPQPEELMALDLDRVHQGARINFAKFADYQAAEADERQEIRYLSFVSLRTARETAGYFVSALGCTAGTAASRSTDNLLRGSKKLFRETPQLTPNRDAFEQRLLDYLHDKRDDQGPVRVSEVAHLVQQHIPTAMADSADEIVERFVTRLNSEEVQVPPEFPVHGPTLKRHTPITGESPSWKLALERGALGTDPAAQVRYDHEQGTLTLRNLGDARQSAHSGGWFGTGTSSRGPTSRIWLPTSAALTSTRRGGRSPTPSWISPRGSPRS</sequence>
<evidence type="ECO:0000313" key="5">
    <source>
        <dbReference type="EMBL" id="RZU99600.1"/>
    </source>
</evidence>
<comment type="caution">
    <text evidence="5">The sequence shown here is derived from an EMBL/GenBank/DDBJ whole genome shotgun (WGS) entry which is preliminary data.</text>
</comment>
<protein>
    <submittedName>
        <fullName evidence="5">Nucleoid-associated protein</fullName>
    </submittedName>
</protein>
<evidence type="ECO:0000256" key="3">
    <source>
        <dbReference type="ARBA" id="ARBA00022490"/>
    </source>
</evidence>
<keyword evidence="6" id="KW-1185">Reference proteome</keyword>
<dbReference type="Pfam" id="PF04245">
    <property type="entry name" value="NA37"/>
    <property type="match status" value="1"/>
</dbReference>
<evidence type="ECO:0000313" key="6">
    <source>
        <dbReference type="Proteomes" id="UP000292298"/>
    </source>
</evidence>
<dbReference type="AlphaFoldDB" id="A0A4Q8D2Q5"/>
<dbReference type="PANTHER" id="PTHR38772:SF1">
    <property type="entry name" value="NUCLEOID-ASSOCIATED PROTEIN YEJK"/>
    <property type="match status" value="1"/>
</dbReference>
<reference evidence="5 6" key="1">
    <citation type="submission" date="2019-02" db="EMBL/GenBank/DDBJ databases">
        <title>Genomic Encyclopedia of Type Strains, Phase IV (KMG-IV): sequencing the most valuable type-strain genomes for metagenomic binning, comparative biology and taxonomic classification.</title>
        <authorList>
            <person name="Goeker M."/>
        </authorList>
    </citation>
    <scope>NUCLEOTIDE SEQUENCE [LARGE SCALE GENOMIC DNA]</scope>
    <source>
        <strain evidence="5 6">DSM 21056</strain>
    </source>
</reference>
<dbReference type="EMBL" id="SHLI01000001">
    <property type="protein sequence ID" value="RZU99600.1"/>
    <property type="molecule type" value="Genomic_DNA"/>
</dbReference>
<organism evidence="5 6">
    <name type="scientific">Spiribacter vilamensis</name>
    <dbReference type="NCBI Taxonomy" id="531306"/>
    <lineage>
        <taxon>Bacteria</taxon>
        <taxon>Pseudomonadati</taxon>
        <taxon>Pseudomonadota</taxon>
        <taxon>Gammaproteobacteria</taxon>
        <taxon>Chromatiales</taxon>
        <taxon>Ectothiorhodospiraceae</taxon>
        <taxon>Spiribacter</taxon>
    </lineage>
</organism>
<dbReference type="PANTHER" id="PTHR38772">
    <property type="match status" value="1"/>
</dbReference>
<feature type="compositionally biased region" description="Polar residues" evidence="4">
    <location>
        <begin position="384"/>
        <end position="400"/>
    </location>
</feature>
<feature type="region of interest" description="Disordered" evidence="4">
    <location>
        <begin position="358"/>
        <end position="409"/>
    </location>
</feature>
<dbReference type="GO" id="GO:0003690">
    <property type="term" value="F:double-stranded DNA binding"/>
    <property type="evidence" value="ECO:0007669"/>
    <property type="project" value="TreeGrafter"/>
</dbReference>
<keyword evidence="3" id="KW-0963">Cytoplasm</keyword>
<accession>A0A4Q8D2Q5</accession>
<comment type="similarity">
    <text evidence="2">Belongs to the YejK family.</text>
</comment>
<dbReference type="Proteomes" id="UP000292298">
    <property type="component" value="Unassembled WGS sequence"/>
</dbReference>
<comment type="subcellular location">
    <subcellularLocation>
        <location evidence="1">Cytoplasm</location>
        <location evidence="1">Nucleoid</location>
    </subcellularLocation>
</comment>
<evidence type="ECO:0000256" key="2">
    <source>
        <dbReference type="ARBA" id="ARBA00009035"/>
    </source>
</evidence>
<dbReference type="GO" id="GO:0043590">
    <property type="term" value="C:bacterial nucleoid"/>
    <property type="evidence" value="ECO:0007669"/>
    <property type="project" value="TreeGrafter"/>
</dbReference>
<dbReference type="InterPro" id="IPR007358">
    <property type="entry name" value="Nucleoid_associated_NdpA"/>
</dbReference>
<name>A0A4Q8D2Q5_9GAMM</name>
<proteinExistence type="inferred from homology"/>
<evidence type="ECO:0000256" key="1">
    <source>
        <dbReference type="ARBA" id="ARBA00004453"/>
    </source>
</evidence>
<evidence type="ECO:0000256" key="4">
    <source>
        <dbReference type="SAM" id="MobiDB-lite"/>
    </source>
</evidence>
<dbReference type="RefSeq" id="WP_130503821.1">
    <property type="nucleotide sequence ID" value="NZ_SHLI01000001.1"/>
</dbReference>
<dbReference type="GO" id="GO:0003727">
    <property type="term" value="F:single-stranded RNA binding"/>
    <property type="evidence" value="ECO:0007669"/>
    <property type="project" value="TreeGrafter"/>
</dbReference>
<gene>
    <name evidence="5" type="ORF">EV698_1893</name>
</gene>